<dbReference type="Proteomes" id="UP000777482">
    <property type="component" value="Unassembled WGS sequence"/>
</dbReference>
<gene>
    <name evidence="3" type="ORF">C6P46_001516</name>
</gene>
<sequence>MSTSSPTTSRGRGGGDQRGGISNTTPQRSTTSRTAGGAATTALAPSPHYTTSLRSRHSLYGTEDRVVLDIGSSIIKAGFSGEPAPRECRRTAGTDADGEVWGLEKSEPTEEEWLVREHRLQRIIRSIWFENLLIDPRTRKVIIVENPLLSTRIKEMIARILFDNLQVPSLSFASAPVLALMAAGRLSGLVVDVGHLETTVTPVFHARPLFPSLTASPIAGRRLNRRLRALLLAFASYIAPPPSLTSTTPARITRLPREILTDDLVEEIKTRLCFVGGENSHTTDEAQAGSGDLEIPQVRDDLNKLDEDEAIVAHLFERYSRTAPATKPVSFRVPTLRGGPTLSSANGHSGGRGWIHVPGWVRERAAEVLWEDEGDHDARGLADVVLECLLRLPIDLRKPMATSILVAGGTAAMPGFFSRFKSSLVARLEQSHPPSPPSSPEPSSAEPMSIASDAAATDDAMSIDAARSSVPAPLSVPESAGSTTSGDENAKRRRRHALSTRLHFVRHSPRYAPLVTLAPHLAVLNHPCPTTNASPSTLARKQEGSAPSYSPALQSWVGGSLAGALKTGGEEVTREMWDTAPPRRGAGPAAAGSLQTPPTTDDGESEMLEESEGWERGEREGRLPDWTRLR</sequence>
<dbReference type="SMART" id="SM00268">
    <property type="entry name" value="ACTIN"/>
    <property type="match status" value="1"/>
</dbReference>
<comment type="caution">
    <text evidence="3">The sequence shown here is derived from an EMBL/GenBank/DDBJ whole genome shotgun (WGS) entry which is preliminary data.</text>
</comment>
<organism evidence="3 4">
    <name type="scientific">Rhodotorula mucilaginosa</name>
    <name type="common">Yeast</name>
    <name type="synonym">Rhodotorula rubra</name>
    <dbReference type="NCBI Taxonomy" id="5537"/>
    <lineage>
        <taxon>Eukaryota</taxon>
        <taxon>Fungi</taxon>
        <taxon>Dikarya</taxon>
        <taxon>Basidiomycota</taxon>
        <taxon>Pucciniomycotina</taxon>
        <taxon>Microbotryomycetes</taxon>
        <taxon>Sporidiobolales</taxon>
        <taxon>Sporidiobolaceae</taxon>
        <taxon>Rhodotorula</taxon>
    </lineage>
</organism>
<evidence type="ECO:0000256" key="1">
    <source>
        <dbReference type="RuleBase" id="RU000487"/>
    </source>
</evidence>
<evidence type="ECO:0000313" key="4">
    <source>
        <dbReference type="Proteomes" id="UP000777482"/>
    </source>
</evidence>
<dbReference type="InterPro" id="IPR004000">
    <property type="entry name" value="Actin"/>
</dbReference>
<reference evidence="3 4" key="1">
    <citation type="submission" date="2020-11" db="EMBL/GenBank/DDBJ databases">
        <title>Kefir isolates.</title>
        <authorList>
            <person name="Marcisauskas S."/>
            <person name="Kim Y."/>
            <person name="Blasche S."/>
        </authorList>
    </citation>
    <scope>NUCLEOTIDE SEQUENCE [LARGE SCALE GENOMIC DNA]</scope>
    <source>
        <strain evidence="3 4">KR</strain>
    </source>
</reference>
<dbReference type="AlphaFoldDB" id="A0A9P6VV57"/>
<feature type="compositionally biased region" description="Acidic residues" evidence="2">
    <location>
        <begin position="601"/>
        <end position="612"/>
    </location>
</feature>
<protein>
    <recommendedName>
        <fullName evidence="5">Actin-like ATPase domain-containing protein</fullName>
    </recommendedName>
</protein>
<feature type="compositionally biased region" description="Basic and acidic residues" evidence="2">
    <location>
        <begin position="613"/>
        <end position="630"/>
    </location>
</feature>
<dbReference type="CDD" id="cd10207">
    <property type="entry name" value="ASKHA_NBD_Arp10"/>
    <property type="match status" value="1"/>
</dbReference>
<dbReference type="Pfam" id="PF00022">
    <property type="entry name" value="Actin"/>
    <property type="match status" value="1"/>
</dbReference>
<dbReference type="InterPro" id="IPR043129">
    <property type="entry name" value="ATPase_NBD"/>
</dbReference>
<keyword evidence="4" id="KW-1185">Reference proteome</keyword>
<feature type="region of interest" description="Disordered" evidence="2">
    <location>
        <begin position="466"/>
        <end position="494"/>
    </location>
</feature>
<dbReference type="Gene3D" id="3.90.640.10">
    <property type="entry name" value="Actin, Chain A, domain 4"/>
    <property type="match status" value="2"/>
</dbReference>
<accession>A0A9P6VV57</accession>
<evidence type="ECO:0008006" key="5">
    <source>
        <dbReference type="Google" id="ProtNLM"/>
    </source>
</evidence>
<name>A0A9P6VV57_RHOMI</name>
<proteinExistence type="inferred from homology"/>
<comment type="similarity">
    <text evidence="1">Belongs to the actin family.</text>
</comment>
<evidence type="ECO:0000256" key="2">
    <source>
        <dbReference type="SAM" id="MobiDB-lite"/>
    </source>
</evidence>
<feature type="compositionally biased region" description="Low complexity" evidence="2">
    <location>
        <begin position="1"/>
        <end position="10"/>
    </location>
</feature>
<feature type="region of interest" description="Disordered" evidence="2">
    <location>
        <begin position="578"/>
        <end position="630"/>
    </location>
</feature>
<feature type="region of interest" description="Disordered" evidence="2">
    <location>
        <begin position="1"/>
        <end position="56"/>
    </location>
</feature>
<feature type="compositionally biased region" description="Low complexity" evidence="2">
    <location>
        <begin position="580"/>
        <end position="592"/>
    </location>
</feature>
<dbReference type="PANTHER" id="PTHR11937">
    <property type="entry name" value="ACTIN"/>
    <property type="match status" value="1"/>
</dbReference>
<dbReference type="EMBL" id="PUHQ01000140">
    <property type="protein sequence ID" value="KAG0654728.1"/>
    <property type="molecule type" value="Genomic_DNA"/>
</dbReference>
<evidence type="ECO:0000313" key="3">
    <source>
        <dbReference type="EMBL" id="KAG0654728.1"/>
    </source>
</evidence>
<feature type="compositionally biased region" description="Low complexity" evidence="2">
    <location>
        <begin position="28"/>
        <end position="42"/>
    </location>
</feature>
<feature type="region of interest" description="Disordered" evidence="2">
    <location>
        <begin position="427"/>
        <end position="448"/>
    </location>
</feature>
<dbReference type="OrthoDB" id="337660at2759"/>
<dbReference type="SUPFAM" id="SSF53067">
    <property type="entry name" value="Actin-like ATPase domain"/>
    <property type="match status" value="2"/>
</dbReference>
<dbReference type="Gene3D" id="3.30.420.40">
    <property type="match status" value="3"/>
</dbReference>